<keyword evidence="1" id="KW-0472">Membrane</keyword>
<keyword evidence="1" id="KW-0812">Transmembrane</keyword>
<proteinExistence type="predicted"/>
<comment type="caution">
    <text evidence="2">The sequence shown here is derived from an EMBL/GenBank/DDBJ whole genome shotgun (WGS) entry which is preliminary data.</text>
</comment>
<gene>
    <name evidence="2" type="ORF">ACFQE6_25715</name>
</gene>
<dbReference type="AlphaFoldDB" id="A0ABD5STP4"/>
<dbReference type="Pfam" id="PF01554">
    <property type="entry name" value="MatE"/>
    <property type="match status" value="1"/>
</dbReference>
<keyword evidence="1" id="KW-1133">Transmembrane helix</keyword>
<feature type="transmembrane region" description="Helical" evidence="1">
    <location>
        <begin position="44"/>
        <end position="62"/>
    </location>
</feature>
<keyword evidence="3" id="KW-1185">Reference proteome</keyword>
<dbReference type="Proteomes" id="UP001596383">
    <property type="component" value="Unassembled WGS sequence"/>
</dbReference>
<evidence type="ECO:0000313" key="2">
    <source>
        <dbReference type="EMBL" id="MFC6768277.1"/>
    </source>
</evidence>
<name>A0ABD5STP4_9EURY</name>
<dbReference type="InterPro" id="IPR002528">
    <property type="entry name" value="MATE_fam"/>
</dbReference>
<dbReference type="RefSeq" id="WP_273741078.1">
    <property type="nucleotide sequence ID" value="NZ_JAQIVI010000521.1"/>
</dbReference>
<organism evidence="2 3">
    <name type="scientific">Natrinema soli</name>
    <dbReference type="NCBI Taxonomy" id="1930624"/>
    <lineage>
        <taxon>Archaea</taxon>
        <taxon>Methanobacteriati</taxon>
        <taxon>Methanobacteriota</taxon>
        <taxon>Stenosarchaea group</taxon>
        <taxon>Halobacteria</taxon>
        <taxon>Halobacteriales</taxon>
        <taxon>Natrialbaceae</taxon>
        <taxon>Natrinema</taxon>
    </lineage>
</organism>
<accession>A0ABD5STP4</accession>
<evidence type="ECO:0000256" key="1">
    <source>
        <dbReference type="SAM" id="Phobius"/>
    </source>
</evidence>
<reference evidence="2 3" key="1">
    <citation type="journal article" date="2019" name="Int. J. Syst. Evol. Microbiol.">
        <title>The Global Catalogue of Microorganisms (GCM) 10K type strain sequencing project: providing services to taxonomists for standard genome sequencing and annotation.</title>
        <authorList>
            <consortium name="The Broad Institute Genomics Platform"/>
            <consortium name="The Broad Institute Genome Sequencing Center for Infectious Disease"/>
            <person name="Wu L."/>
            <person name="Ma J."/>
        </authorList>
    </citation>
    <scope>NUCLEOTIDE SEQUENCE [LARGE SCALE GENOMIC DNA]</scope>
    <source>
        <strain evidence="2 3">LMG 29247</strain>
    </source>
</reference>
<evidence type="ECO:0000313" key="3">
    <source>
        <dbReference type="Proteomes" id="UP001596383"/>
    </source>
</evidence>
<protein>
    <submittedName>
        <fullName evidence="2">MATE family efflux transporter</fullName>
    </submittedName>
</protein>
<sequence>MTHAYWQLGNRVSLGLSGGSISFISQHYGADDIELANRAITQSYLVATVLSMSLVVLFHWQAEFLIGMMSDDPAAIE</sequence>
<dbReference type="EMBL" id="JBHSWV010000521">
    <property type="protein sequence ID" value="MFC6768277.1"/>
    <property type="molecule type" value="Genomic_DNA"/>
</dbReference>